<keyword evidence="2" id="KW-0812">Transmembrane</keyword>
<accession>A0A1I2RPR5</accession>
<dbReference type="Proteomes" id="UP000198752">
    <property type="component" value="Unassembled WGS sequence"/>
</dbReference>
<dbReference type="EMBL" id="FOOY01000010">
    <property type="protein sequence ID" value="SFG42664.1"/>
    <property type="molecule type" value="Genomic_DNA"/>
</dbReference>
<proteinExistence type="predicted"/>
<dbReference type="OrthoDB" id="2366030at2"/>
<feature type="coiled-coil region" evidence="1">
    <location>
        <begin position="27"/>
        <end position="61"/>
    </location>
</feature>
<name>A0A1I2RPR5_9BACL</name>
<sequence>MIIILYLAVAVIAVAFAVLVYFLAQTLSAAQKTMEDAASTLEDVQEQMKGISEETTELLHRTNLLAVDLQRKSKSLNSVFDAIEGFGESLGTINTSVKRVTASIENKGVEHSGKIAQGVQWGKAAIDLVQRWKNARKSDPEKD</sequence>
<keyword evidence="4" id="KW-1185">Reference proteome</keyword>
<dbReference type="Pfam" id="PF06103">
    <property type="entry name" value="DUF948"/>
    <property type="match status" value="1"/>
</dbReference>
<evidence type="ECO:0000313" key="4">
    <source>
        <dbReference type="Proteomes" id="UP000198752"/>
    </source>
</evidence>
<dbReference type="PANTHER" id="PTHR40070:SF1">
    <property type="entry name" value="UPF0478 PROTEIN YTXG"/>
    <property type="match status" value="1"/>
</dbReference>
<keyword evidence="2" id="KW-0472">Membrane</keyword>
<keyword evidence="1" id="KW-0175">Coiled coil</keyword>
<dbReference type="InterPro" id="IPR009293">
    <property type="entry name" value="UPF0478"/>
</dbReference>
<organism evidence="3 4">
    <name type="scientific">Sporolactobacillus nakayamae</name>
    <dbReference type="NCBI Taxonomy" id="269670"/>
    <lineage>
        <taxon>Bacteria</taxon>
        <taxon>Bacillati</taxon>
        <taxon>Bacillota</taxon>
        <taxon>Bacilli</taxon>
        <taxon>Bacillales</taxon>
        <taxon>Sporolactobacillaceae</taxon>
        <taxon>Sporolactobacillus</taxon>
    </lineage>
</organism>
<evidence type="ECO:0000313" key="3">
    <source>
        <dbReference type="EMBL" id="SFG42664.1"/>
    </source>
</evidence>
<dbReference type="PANTHER" id="PTHR40070">
    <property type="entry name" value="UPF0478 PROTEIN YTXG"/>
    <property type="match status" value="1"/>
</dbReference>
<dbReference type="RefSeq" id="WP_093671908.1">
    <property type="nucleotide sequence ID" value="NZ_FOOY01000010.1"/>
</dbReference>
<protein>
    <submittedName>
        <fullName evidence="3">Uncharacterized protein YoxC, contains an MCP-like domain</fullName>
    </submittedName>
</protein>
<feature type="transmembrane region" description="Helical" evidence="2">
    <location>
        <begin position="6"/>
        <end position="24"/>
    </location>
</feature>
<evidence type="ECO:0000256" key="2">
    <source>
        <dbReference type="SAM" id="Phobius"/>
    </source>
</evidence>
<evidence type="ECO:0000256" key="1">
    <source>
        <dbReference type="SAM" id="Coils"/>
    </source>
</evidence>
<gene>
    <name evidence="3" type="ORF">SAMN02982927_01668</name>
</gene>
<dbReference type="AlphaFoldDB" id="A0A1I2RPR5"/>
<keyword evidence="2" id="KW-1133">Transmembrane helix</keyword>
<dbReference type="STRING" id="269670.SAMN02982927_01668"/>
<reference evidence="4" key="1">
    <citation type="submission" date="2016-10" db="EMBL/GenBank/DDBJ databases">
        <authorList>
            <person name="Varghese N."/>
            <person name="Submissions S."/>
        </authorList>
    </citation>
    <scope>NUCLEOTIDE SEQUENCE [LARGE SCALE GENOMIC DNA]</scope>
    <source>
        <strain evidence="4">ATCC 700379</strain>
    </source>
</reference>